<evidence type="ECO:0000259" key="1">
    <source>
        <dbReference type="PROSITE" id="PS50943"/>
    </source>
</evidence>
<dbReference type="RefSeq" id="WP_139232622.1">
    <property type="nucleotide sequence ID" value="NZ_FPCK01000004.1"/>
</dbReference>
<dbReference type="STRING" id="429728.SAMN05216456_3485"/>
<gene>
    <name evidence="2" type="ORF">SAMN05216456_3485</name>
</gene>
<organism evidence="2 3">
    <name type="scientific">Devosia crocina</name>
    <dbReference type="NCBI Taxonomy" id="429728"/>
    <lineage>
        <taxon>Bacteria</taxon>
        <taxon>Pseudomonadati</taxon>
        <taxon>Pseudomonadota</taxon>
        <taxon>Alphaproteobacteria</taxon>
        <taxon>Hyphomicrobiales</taxon>
        <taxon>Devosiaceae</taxon>
        <taxon>Devosia</taxon>
    </lineage>
</organism>
<protein>
    <recommendedName>
        <fullName evidence="1">HTH cro/C1-type domain-containing protein</fullName>
    </recommendedName>
</protein>
<dbReference type="Gene3D" id="1.10.260.40">
    <property type="entry name" value="lambda repressor-like DNA-binding domains"/>
    <property type="match status" value="1"/>
</dbReference>
<dbReference type="EMBL" id="FPCK01000004">
    <property type="protein sequence ID" value="SFV38534.1"/>
    <property type="molecule type" value="Genomic_DNA"/>
</dbReference>
<dbReference type="Proteomes" id="UP000199074">
    <property type="component" value="Unassembled WGS sequence"/>
</dbReference>
<reference evidence="2 3" key="1">
    <citation type="submission" date="2016-10" db="EMBL/GenBank/DDBJ databases">
        <authorList>
            <person name="de Groot N.N."/>
        </authorList>
    </citation>
    <scope>NUCLEOTIDE SEQUENCE [LARGE SCALE GENOMIC DNA]</scope>
    <source>
        <strain evidence="2 3">IPL20</strain>
    </source>
</reference>
<dbReference type="InterPro" id="IPR001387">
    <property type="entry name" value="Cro/C1-type_HTH"/>
</dbReference>
<feature type="domain" description="HTH cro/C1-type" evidence="1">
    <location>
        <begin position="12"/>
        <end position="69"/>
    </location>
</feature>
<dbReference type="SUPFAM" id="SSF47413">
    <property type="entry name" value="lambda repressor-like DNA-binding domains"/>
    <property type="match status" value="1"/>
</dbReference>
<dbReference type="PROSITE" id="PS50943">
    <property type="entry name" value="HTH_CROC1"/>
    <property type="match status" value="1"/>
</dbReference>
<dbReference type="OrthoDB" id="7872707at2"/>
<keyword evidence="3" id="KW-1185">Reference proteome</keyword>
<name>A0A1I7NV57_9HYPH</name>
<dbReference type="CDD" id="cd00093">
    <property type="entry name" value="HTH_XRE"/>
    <property type="match status" value="1"/>
</dbReference>
<proteinExistence type="predicted"/>
<sequence length="97" mass="10429">MSEAMIIDPERLVLVRKTRKIGRPKLAKLTGLSERAIARLEGALNAKGDVPLATVHRIAIALQVRPELLTGQLPFTMAALLPTEVPDCCSCGTCTAH</sequence>
<dbReference type="GO" id="GO:0003677">
    <property type="term" value="F:DNA binding"/>
    <property type="evidence" value="ECO:0007669"/>
    <property type="project" value="InterPro"/>
</dbReference>
<accession>A0A1I7NV57</accession>
<dbReference type="AlphaFoldDB" id="A0A1I7NV57"/>
<evidence type="ECO:0000313" key="3">
    <source>
        <dbReference type="Proteomes" id="UP000199074"/>
    </source>
</evidence>
<evidence type="ECO:0000313" key="2">
    <source>
        <dbReference type="EMBL" id="SFV38534.1"/>
    </source>
</evidence>
<dbReference type="InterPro" id="IPR010982">
    <property type="entry name" value="Lambda_DNA-bd_dom_sf"/>
</dbReference>